<keyword evidence="1" id="KW-1133">Transmembrane helix</keyword>
<organism evidence="2 3">
    <name type="scientific">Debaryomyces fabryi</name>
    <dbReference type="NCBI Taxonomy" id="58627"/>
    <lineage>
        <taxon>Eukaryota</taxon>
        <taxon>Fungi</taxon>
        <taxon>Dikarya</taxon>
        <taxon>Ascomycota</taxon>
        <taxon>Saccharomycotina</taxon>
        <taxon>Pichiomycetes</taxon>
        <taxon>Debaryomycetaceae</taxon>
        <taxon>Debaryomyces</taxon>
    </lineage>
</organism>
<accession>A0A0V1PRC7</accession>
<dbReference type="OrthoDB" id="4361974at2759"/>
<proteinExistence type="predicted"/>
<keyword evidence="1" id="KW-0472">Membrane</keyword>
<feature type="transmembrane region" description="Helical" evidence="1">
    <location>
        <begin position="42"/>
        <end position="61"/>
    </location>
</feature>
<dbReference type="Proteomes" id="UP000054251">
    <property type="component" value="Unassembled WGS sequence"/>
</dbReference>
<evidence type="ECO:0000313" key="3">
    <source>
        <dbReference type="Proteomes" id="UP000054251"/>
    </source>
</evidence>
<gene>
    <name evidence="2" type="ORF">AC631_05449</name>
</gene>
<comment type="caution">
    <text evidence="2">The sequence shown here is derived from an EMBL/GenBank/DDBJ whole genome shotgun (WGS) entry which is preliminary data.</text>
</comment>
<keyword evidence="1" id="KW-0812">Transmembrane</keyword>
<protein>
    <submittedName>
        <fullName evidence="2">Uncharacterized protein</fullName>
    </submittedName>
</protein>
<evidence type="ECO:0000313" key="2">
    <source>
        <dbReference type="EMBL" id="KRZ98790.1"/>
    </source>
</evidence>
<dbReference type="EMBL" id="LMYN01000211">
    <property type="protein sequence ID" value="KRZ98790.1"/>
    <property type="molecule type" value="Genomic_DNA"/>
</dbReference>
<reference evidence="2 3" key="1">
    <citation type="submission" date="2015-11" db="EMBL/GenBank/DDBJ databases">
        <title>The genome of Debaryomyces fabryi.</title>
        <authorList>
            <person name="Tafer H."/>
            <person name="Lopandic K."/>
        </authorList>
    </citation>
    <scope>NUCLEOTIDE SEQUENCE [LARGE SCALE GENOMIC DNA]</scope>
    <source>
        <strain evidence="2 3">CBS 789</strain>
    </source>
</reference>
<keyword evidence="3" id="KW-1185">Reference proteome</keyword>
<dbReference type="AlphaFoldDB" id="A0A0V1PRC7"/>
<dbReference type="GeneID" id="26842458"/>
<dbReference type="RefSeq" id="XP_015464893.1">
    <property type="nucleotide sequence ID" value="XM_015614278.1"/>
</dbReference>
<evidence type="ECO:0000256" key="1">
    <source>
        <dbReference type="SAM" id="Phobius"/>
    </source>
</evidence>
<name>A0A0V1PRC7_9ASCO</name>
<sequence>MKASATEIYMQGYILQQTFPMGSDVRDAINNAWGYSQRNGCIATTVIFALAIPSIAVWRNYNADKKKTKD</sequence>